<dbReference type="EMBL" id="KL584750">
    <property type="protein sequence ID" value="KEQ99973.1"/>
    <property type="molecule type" value="Genomic_DNA"/>
</dbReference>
<protein>
    <submittedName>
        <fullName evidence="1">Uncharacterized protein</fullName>
    </submittedName>
</protein>
<name>A0A074YQC0_AURSE</name>
<evidence type="ECO:0000313" key="1">
    <source>
        <dbReference type="EMBL" id="KEQ99973.1"/>
    </source>
</evidence>
<dbReference type="HOGENOM" id="CLU_123966_0_0_1"/>
<dbReference type="GeneID" id="25362496"/>
<keyword evidence="2" id="KW-1185">Reference proteome</keyword>
<sequence length="136" mass="14965">MSVSQATILAEIQRLQEELAGIKRSSSSKISLEVTRTLQTPQHIPITTPAAAAAADQCANMPLTNNSRPLSNDRELPHCWNSCCNGRTFSTQSNLVRHQREKRGVGTDLKCSFCGVGFSRSGARKAHEAERRCRNL</sequence>
<dbReference type="Gene3D" id="3.30.160.60">
    <property type="entry name" value="Classic Zinc Finger"/>
    <property type="match status" value="1"/>
</dbReference>
<reference evidence="1 2" key="1">
    <citation type="journal article" date="2014" name="BMC Genomics">
        <title>Genome sequencing of four Aureobasidium pullulans varieties: biotechnological potential, stress tolerance, and description of new species.</title>
        <authorList>
            <person name="Gostin Ar C."/>
            <person name="Ohm R.A."/>
            <person name="Kogej T."/>
            <person name="Sonjak S."/>
            <person name="Turk M."/>
            <person name="Zajc J."/>
            <person name="Zalar P."/>
            <person name="Grube M."/>
            <person name="Sun H."/>
            <person name="Han J."/>
            <person name="Sharma A."/>
            <person name="Chiniquy J."/>
            <person name="Ngan C.Y."/>
            <person name="Lipzen A."/>
            <person name="Barry K."/>
            <person name="Grigoriev I.V."/>
            <person name="Gunde-Cimerman N."/>
        </authorList>
    </citation>
    <scope>NUCLEOTIDE SEQUENCE [LARGE SCALE GENOMIC DNA]</scope>
    <source>
        <strain evidence="1 2">EXF-2481</strain>
    </source>
</reference>
<accession>A0A074YQC0</accession>
<dbReference type="AlphaFoldDB" id="A0A074YQC0"/>
<dbReference type="InterPro" id="IPR036236">
    <property type="entry name" value="Znf_C2H2_sf"/>
</dbReference>
<dbReference type="RefSeq" id="XP_013348507.1">
    <property type="nucleotide sequence ID" value="XM_013493053.1"/>
</dbReference>
<dbReference type="OrthoDB" id="5366256at2759"/>
<gene>
    <name evidence="1" type="ORF">AUEXF2481DRAFT_206752</name>
</gene>
<dbReference type="STRING" id="1043005.A0A074YQC0"/>
<organism evidence="1 2">
    <name type="scientific">Aureobasidium subglaciale (strain EXF-2481)</name>
    <name type="common">Aureobasidium pullulans var. subglaciale</name>
    <dbReference type="NCBI Taxonomy" id="1043005"/>
    <lineage>
        <taxon>Eukaryota</taxon>
        <taxon>Fungi</taxon>
        <taxon>Dikarya</taxon>
        <taxon>Ascomycota</taxon>
        <taxon>Pezizomycotina</taxon>
        <taxon>Dothideomycetes</taxon>
        <taxon>Dothideomycetidae</taxon>
        <taxon>Dothideales</taxon>
        <taxon>Saccotheciaceae</taxon>
        <taxon>Aureobasidium</taxon>
    </lineage>
</organism>
<dbReference type="SUPFAM" id="SSF57667">
    <property type="entry name" value="beta-beta-alpha zinc fingers"/>
    <property type="match status" value="1"/>
</dbReference>
<proteinExistence type="predicted"/>
<dbReference type="InParanoid" id="A0A074YQC0"/>
<evidence type="ECO:0000313" key="2">
    <source>
        <dbReference type="Proteomes" id="UP000030641"/>
    </source>
</evidence>
<dbReference type="Proteomes" id="UP000030641">
    <property type="component" value="Unassembled WGS sequence"/>
</dbReference>